<dbReference type="Proteomes" id="UP001320148">
    <property type="component" value="Chromosome"/>
</dbReference>
<sequence>MIHPEDALFDEKAGGLLTKLKGVDLASRANALGGTWAGESLTLSLFGRPHRITREVIRDHEGNPATPAVTVLLCRYILSRPSELPPASPEWVTLRDIKGAGVLTSVFTDNTRKIIETAFTGHPDSLAAASATLGGGVESHRGYDLSIRFLALPRIPVLIHFNDAEVGMPAQCAILFDRSAQDCLDLECLSIIVTYLAGNLIG</sequence>
<feature type="domain" description="DUF3786" evidence="1">
    <location>
        <begin position="24"/>
        <end position="197"/>
    </location>
</feature>
<organism evidence="2 3">
    <name type="scientific">Desulfoluna limicola</name>
    <dbReference type="NCBI Taxonomy" id="2810562"/>
    <lineage>
        <taxon>Bacteria</taxon>
        <taxon>Pseudomonadati</taxon>
        <taxon>Thermodesulfobacteriota</taxon>
        <taxon>Desulfobacteria</taxon>
        <taxon>Desulfobacterales</taxon>
        <taxon>Desulfolunaceae</taxon>
        <taxon>Desulfoluna</taxon>
    </lineage>
</organism>
<reference evidence="2 3" key="1">
    <citation type="submission" date="2021-02" db="EMBL/GenBank/DDBJ databases">
        <title>Complete genome of Desulfoluna sp. strain ASN36.</title>
        <authorList>
            <person name="Takahashi A."/>
            <person name="Kojima H."/>
            <person name="Fukui M."/>
        </authorList>
    </citation>
    <scope>NUCLEOTIDE SEQUENCE [LARGE SCALE GENOMIC DNA]</scope>
    <source>
        <strain evidence="2 3">ASN36</strain>
    </source>
</reference>
<dbReference type="InterPro" id="IPR024264">
    <property type="entry name" value="DUF3786"/>
</dbReference>
<name>A0ABM7PEZ1_9BACT</name>
<gene>
    <name evidence="2" type="ORF">DSLASN_12750</name>
</gene>
<evidence type="ECO:0000259" key="1">
    <source>
        <dbReference type="Pfam" id="PF12654"/>
    </source>
</evidence>
<evidence type="ECO:0000313" key="2">
    <source>
        <dbReference type="EMBL" id="BCS95643.1"/>
    </source>
</evidence>
<evidence type="ECO:0000313" key="3">
    <source>
        <dbReference type="Proteomes" id="UP001320148"/>
    </source>
</evidence>
<accession>A0ABM7PEZ1</accession>
<dbReference type="EMBL" id="AP024488">
    <property type="protein sequence ID" value="BCS95643.1"/>
    <property type="molecule type" value="Genomic_DNA"/>
</dbReference>
<keyword evidence="3" id="KW-1185">Reference proteome</keyword>
<protein>
    <recommendedName>
        <fullName evidence="1">DUF3786 domain-containing protein</fullName>
    </recommendedName>
</protein>
<proteinExistence type="predicted"/>
<dbReference type="RefSeq" id="WP_236891923.1">
    <property type="nucleotide sequence ID" value="NZ_AP024488.1"/>
</dbReference>
<dbReference type="Pfam" id="PF12654">
    <property type="entry name" value="DUF3786"/>
    <property type="match status" value="1"/>
</dbReference>